<protein>
    <submittedName>
        <fullName evidence="2">Uncharacterized protein</fullName>
    </submittedName>
</protein>
<dbReference type="EMBL" id="JAIWYP010000004">
    <property type="protein sequence ID" value="KAH3843047.1"/>
    <property type="molecule type" value="Genomic_DNA"/>
</dbReference>
<reference evidence="2" key="1">
    <citation type="journal article" date="2019" name="bioRxiv">
        <title>The Genome of the Zebra Mussel, Dreissena polymorpha: A Resource for Invasive Species Research.</title>
        <authorList>
            <person name="McCartney M.A."/>
            <person name="Auch B."/>
            <person name="Kono T."/>
            <person name="Mallez S."/>
            <person name="Zhang Y."/>
            <person name="Obille A."/>
            <person name="Becker A."/>
            <person name="Abrahante J.E."/>
            <person name="Garbe J."/>
            <person name="Badalamenti J.P."/>
            <person name="Herman A."/>
            <person name="Mangelson H."/>
            <person name="Liachko I."/>
            <person name="Sullivan S."/>
            <person name="Sone E.D."/>
            <person name="Koren S."/>
            <person name="Silverstein K.A.T."/>
            <person name="Beckman K.B."/>
            <person name="Gohl D.M."/>
        </authorList>
    </citation>
    <scope>NUCLEOTIDE SEQUENCE</scope>
    <source>
        <strain evidence="2">Duluth1</strain>
        <tissue evidence="2">Whole animal</tissue>
    </source>
</reference>
<proteinExistence type="predicted"/>
<gene>
    <name evidence="2" type="ORF">DPMN_116554</name>
</gene>
<keyword evidence="3" id="KW-1185">Reference proteome</keyword>
<accession>A0A9D4QUE0</accession>
<evidence type="ECO:0000256" key="1">
    <source>
        <dbReference type="SAM" id="MobiDB-lite"/>
    </source>
</evidence>
<evidence type="ECO:0000313" key="2">
    <source>
        <dbReference type="EMBL" id="KAH3843047.1"/>
    </source>
</evidence>
<dbReference type="AlphaFoldDB" id="A0A9D4QUE0"/>
<dbReference type="Proteomes" id="UP000828390">
    <property type="component" value="Unassembled WGS sequence"/>
</dbReference>
<name>A0A9D4QUE0_DREPO</name>
<evidence type="ECO:0000313" key="3">
    <source>
        <dbReference type="Proteomes" id="UP000828390"/>
    </source>
</evidence>
<comment type="caution">
    <text evidence="2">The sequence shown here is derived from an EMBL/GenBank/DDBJ whole genome shotgun (WGS) entry which is preliminary data.</text>
</comment>
<sequence>MKSAQALPKYGSGRTDGKTDGQRQNNIPPPMAVDNKSDVGRSPGNTRALIVRSCSDLNSIPSRARRRVNFLVRLKINPEAARCYKLARFLCDHRPVASPMNGKIRQPLIRR</sequence>
<feature type="region of interest" description="Disordered" evidence="1">
    <location>
        <begin position="1"/>
        <end position="45"/>
    </location>
</feature>
<reference evidence="2" key="2">
    <citation type="submission" date="2020-11" db="EMBL/GenBank/DDBJ databases">
        <authorList>
            <person name="McCartney M.A."/>
            <person name="Auch B."/>
            <person name="Kono T."/>
            <person name="Mallez S."/>
            <person name="Becker A."/>
            <person name="Gohl D.M."/>
            <person name="Silverstein K.A.T."/>
            <person name="Koren S."/>
            <person name="Bechman K.B."/>
            <person name="Herman A."/>
            <person name="Abrahante J.E."/>
            <person name="Garbe J."/>
        </authorList>
    </citation>
    <scope>NUCLEOTIDE SEQUENCE</scope>
    <source>
        <strain evidence="2">Duluth1</strain>
        <tissue evidence="2">Whole animal</tissue>
    </source>
</reference>
<organism evidence="2 3">
    <name type="scientific">Dreissena polymorpha</name>
    <name type="common">Zebra mussel</name>
    <name type="synonym">Mytilus polymorpha</name>
    <dbReference type="NCBI Taxonomy" id="45954"/>
    <lineage>
        <taxon>Eukaryota</taxon>
        <taxon>Metazoa</taxon>
        <taxon>Spiralia</taxon>
        <taxon>Lophotrochozoa</taxon>
        <taxon>Mollusca</taxon>
        <taxon>Bivalvia</taxon>
        <taxon>Autobranchia</taxon>
        <taxon>Heteroconchia</taxon>
        <taxon>Euheterodonta</taxon>
        <taxon>Imparidentia</taxon>
        <taxon>Neoheterodontei</taxon>
        <taxon>Myida</taxon>
        <taxon>Dreissenoidea</taxon>
        <taxon>Dreissenidae</taxon>
        <taxon>Dreissena</taxon>
    </lineage>
</organism>